<sequence>MNWLRDYNKNNTDKIYIYGCEMQYVLSDVNRIRDYLEIVNSEYKIVGFEKHLWQTIEESEKTDYYISYVKLKKYFTDNYDTFKSKTSEKEFNMAYHHIVVLGQFVTAINQNVEQRKADFRDIYMGENIQWILNFHGDTSKALYWAHNAHVGDWVSNGIVDVTGHQLRKTYRNSYFNIATDFGTGEFLAFSQDGKMETFGYKKVLENTFTECLKTLGKPNVFVNIRKAREGNKMMEYLNSDFTTMSGAGANVRNSKTETNDLGKAFDGIIYLDKTDKINLEN</sequence>
<dbReference type="PANTHER" id="PTHR31299">
    <property type="entry name" value="ESTERASE, PUTATIVE (AFU_ORTHOLOGUE AFUA_1G05850)-RELATED"/>
    <property type="match status" value="1"/>
</dbReference>
<dbReference type="Gene3D" id="3.30.1870.10">
    <property type="entry name" value="EreA-like, domain 2"/>
    <property type="match status" value="1"/>
</dbReference>
<dbReference type="InterPro" id="IPR007815">
    <property type="entry name" value="Emycin_Estase"/>
</dbReference>
<dbReference type="PANTHER" id="PTHR31299:SF0">
    <property type="entry name" value="ESTERASE, PUTATIVE (AFU_ORTHOLOGUE AFUA_1G05850)-RELATED"/>
    <property type="match status" value="1"/>
</dbReference>
<dbReference type="Proteomes" id="UP000239068">
    <property type="component" value="Unassembled WGS sequence"/>
</dbReference>
<accession>A0A2S7WWJ6</accession>
<dbReference type="Pfam" id="PF05139">
    <property type="entry name" value="Erythro_esteras"/>
    <property type="match status" value="1"/>
</dbReference>
<organism evidence="1 2">
    <name type="scientific">Polaribacter glomeratus</name>
    <dbReference type="NCBI Taxonomy" id="102"/>
    <lineage>
        <taxon>Bacteria</taxon>
        <taxon>Pseudomonadati</taxon>
        <taxon>Bacteroidota</taxon>
        <taxon>Flavobacteriia</taxon>
        <taxon>Flavobacteriales</taxon>
        <taxon>Flavobacteriaceae</taxon>
    </lineage>
</organism>
<evidence type="ECO:0000313" key="2">
    <source>
        <dbReference type="Proteomes" id="UP000239068"/>
    </source>
</evidence>
<dbReference type="EMBL" id="MSCM01000001">
    <property type="protein sequence ID" value="PQJ81965.1"/>
    <property type="molecule type" value="Genomic_DNA"/>
</dbReference>
<comment type="caution">
    <text evidence="1">The sequence shown here is derived from an EMBL/GenBank/DDBJ whole genome shotgun (WGS) entry which is preliminary data.</text>
</comment>
<dbReference type="Gene3D" id="3.40.1660.10">
    <property type="entry name" value="EreA-like (biosynthetic domain)"/>
    <property type="match status" value="1"/>
</dbReference>
<dbReference type="SUPFAM" id="SSF159501">
    <property type="entry name" value="EreA/ChaN-like"/>
    <property type="match status" value="1"/>
</dbReference>
<dbReference type="CDD" id="cd14728">
    <property type="entry name" value="Ere-like"/>
    <property type="match status" value="1"/>
</dbReference>
<evidence type="ECO:0008006" key="3">
    <source>
        <dbReference type="Google" id="ProtNLM"/>
    </source>
</evidence>
<dbReference type="AlphaFoldDB" id="A0A2S7WWJ6"/>
<keyword evidence="2" id="KW-1185">Reference proteome</keyword>
<name>A0A2S7WWJ6_9FLAO</name>
<dbReference type="InterPro" id="IPR052036">
    <property type="entry name" value="Hydrolase/PRTase-associated"/>
</dbReference>
<dbReference type="GO" id="GO:0046677">
    <property type="term" value="P:response to antibiotic"/>
    <property type="evidence" value="ECO:0007669"/>
    <property type="project" value="InterPro"/>
</dbReference>
<dbReference type="Gene3D" id="1.20.1440.30">
    <property type="entry name" value="Biosynthetic Protein domain"/>
    <property type="match status" value="1"/>
</dbReference>
<proteinExistence type="predicted"/>
<evidence type="ECO:0000313" key="1">
    <source>
        <dbReference type="EMBL" id="PQJ81965.1"/>
    </source>
</evidence>
<reference evidence="1 2" key="1">
    <citation type="submission" date="2016-12" db="EMBL/GenBank/DDBJ databases">
        <title>Trade-off between light-utilization and light-protection in marine flavobacteria.</title>
        <authorList>
            <person name="Kumagai Y."/>
            <person name="Yoshizawa S."/>
            <person name="Kogure K."/>
            <person name="Iwasaki W."/>
        </authorList>
    </citation>
    <scope>NUCLEOTIDE SEQUENCE [LARGE SCALE GENOMIC DNA]</scope>
    <source>
        <strain evidence="1 2">ATCC 43844</strain>
    </source>
</reference>
<gene>
    <name evidence="1" type="ORF">BTO16_04985</name>
</gene>
<protein>
    <recommendedName>
        <fullName evidence="3">Erythromycin esterase</fullName>
    </recommendedName>
</protein>